<dbReference type="PROSITE" id="PS00292">
    <property type="entry name" value="CYCLINS"/>
    <property type="match status" value="1"/>
</dbReference>
<reference evidence="7" key="1">
    <citation type="submission" date="2020-11" db="EMBL/GenBank/DDBJ databases">
        <authorList>
            <person name="Tran Van P."/>
        </authorList>
    </citation>
    <scope>NUCLEOTIDE SEQUENCE</scope>
</reference>
<dbReference type="InterPro" id="IPR013763">
    <property type="entry name" value="Cyclin-like_dom"/>
</dbReference>
<dbReference type="OrthoDB" id="5590282at2759"/>
<dbReference type="Gene3D" id="1.10.472.10">
    <property type="entry name" value="Cyclin-like"/>
    <property type="match status" value="2"/>
</dbReference>
<dbReference type="InterPro" id="IPR006671">
    <property type="entry name" value="Cyclin_N"/>
</dbReference>
<sequence length="473" mass="54074">MSSIFHDENGDAQNATNQRISKLETMQANVRGQLQRQQRSVLGTIQPKMMAAGGHKFPPPFPKPGTQGRAYLGKGKMQVYYDKEKSVAPTRLSVDPVCIPRASFKQDQENIQPNLSKDKLTHFQKGTKKEMTRVPFQPLAPLKEAQQGLTRVPLQPVGRTSHAREVLPSDKSSESVKSVVQVFQDEISRISHLRDDSLRADSPMQWDSSIVLPTSILKTVEDVDLVRYRPKHNYIRKQPDITSQMRSILVEWLVEVAEEYNLELETLYLTISYLDRFLSVMSVLRGKLQLVGVTAMFIAAKYEEIYPPEISEFTYITDDTYTKEQVLKMEHLMLRVLEFNMCAPTPLVFFSKFVSDANANESTIRLGLFMLELALIETETLKYLPSELASAAFYLTFEIKDVFLCEKKFQEVTSYTVQALRDPIAHLQHILSLSFKHPQMQVIRNKYSLPKYFHVASLIKEEKTDSPMKIGAE</sequence>
<keyword evidence="8" id="KW-1185">Reference proteome</keyword>
<evidence type="ECO:0000259" key="6">
    <source>
        <dbReference type="SMART" id="SM01332"/>
    </source>
</evidence>
<dbReference type="SUPFAM" id="SSF47954">
    <property type="entry name" value="Cyclin-like"/>
    <property type="match status" value="2"/>
</dbReference>
<dbReference type="AlphaFoldDB" id="A0A7R8XEL0"/>
<dbReference type="SMART" id="SM01332">
    <property type="entry name" value="Cyclin_C"/>
    <property type="match status" value="1"/>
</dbReference>
<keyword evidence="3" id="KW-0131">Cell cycle</keyword>
<evidence type="ECO:0000313" key="7">
    <source>
        <dbReference type="EMBL" id="CAD7244844.1"/>
    </source>
</evidence>
<proteinExistence type="inferred from homology"/>
<protein>
    <recommendedName>
        <fullName evidence="9">Cyclin A</fullName>
    </recommendedName>
</protein>
<dbReference type="InterPro" id="IPR004367">
    <property type="entry name" value="Cyclin_C-dom"/>
</dbReference>
<dbReference type="Proteomes" id="UP000677054">
    <property type="component" value="Unassembled WGS sequence"/>
</dbReference>
<dbReference type="InterPro" id="IPR039361">
    <property type="entry name" value="Cyclin"/>
</dbReference>
<evidence type="ECO:0008006" key="9">
    <source>
        <dbReference type="Google" id="ProtNLM"/>
    </source>
</evidence>
<dbReference type="FunFam" id="1.10.472.10:FF:000001">
    <property type="entry name" value="G2/mitotic-specific cyclin"/>
    <property type="match status" value="1"/>
</dbReference>
<gene>
    <name evidence="7" type="ORF">DSTB1V02_LOCUS4731</name>
</gene>
<evidence type="ECO:0000313" key="8">
    <source>
        <dbReference type="Proteomes" id="UP000677054"/>
    </source>
</evidence>
<dbReference type="GO" id="GO:0044772">
    <property type="term" value="P:mitotic cell cycle phase transition"/>
    <property type="evidence" value="ECO:0007669"/>
    <property type="project" value="InterPro"/>
</dbReference>
<evidence type="ECO:0000256" key="3">
    <source>
        <dbReference type="ARBA" id="ARBA00023306"/>
    </source>
</evidence>
<dbReference type="SMART" id="SM00385">
    <property type="entry name" value="CYCLIN"/>
    <property type="match status" value="2"/>
</dbReference>
<feature type="domain" description="Cyclin-like" evidence="5">
    <location>
        <begin position="251"/>
        <end position="335"/>
    </location>
</feature>
<comment type="similarity">
    <text evidence="4">Belongs to the cyclin family.</text>
</comment>
<evidence type="ECO:0000256" key="1">
    <source>
        <dbReference type="ARBA" id="ARBA00022618"/>
    </source>
</evidence>
<evidence type="ECO:0000256" key="4">
    <source>
        <dbReference type="RuleBase" id="RU000383"/>
    </source>
</evidence>
<dbReference type="Pfam" id="PF02984">
    <property type="entry name" value="Cyclin_C"/>
    <property type="match status" value="1"/>
</dbReference>
<dbReference type="EMBL" id="LR900242">
    <property type="protein sequence ID" value="CAD7244844.1"/>
    <property type="molecule type" value="Genomic_DNA"/>
</dbReference>
<dbReference type="EMBL" id="CAJPEV010000725">
    <property type="protein sequence ID" value="CAG0887930.1"/>
    <property type="molecule type" value="Genomic_DNA"/>
</dbReference>
<dbReference type="InterPro" id="IPR036915">
    <property type="entry name" value="Cyclin-like_sf"/>
</dbReference>
<dbReference type="PANTHER" id="PTHR10177">
    <property type="entry name" value="CYCLINS"/>
    <property type="match status" value="1"/>
</dbReference>
<dbReference type="InterPro" id="IPR048258">
    <property type="entry name" value="Cyclins_cyclin-box"/>
</dbReference>
<dbReference type="CDD" id="cd20504">
    <property type="entry name" value="CYCLIN_CCNA_rpt1"/>
    <property type="match status" value="1"/>
</dbReference>
<keyword evidence="1" id="KW-0132">Cell division</keyword>
<evidence type="ECO:0000259" key="5">
    <source>
        <dbReference type="SMART" id="SM00385"/>
    </source>
</evidence>
<feature type="domain" description="Cyclin C-terminal" evidence="6">
    <location>
        <begin position="344"/>
        <end position="461"/>
    </location>
</feature>
<accession>A0A7R8XEL0</accession>
<name>A0A7R8XEL0_9CRUS</name>
<feature type="domain" description="Cyclin-like" evidence="5">
    <location>
        <begin position="348"/>
        <end position="432"/>
    </location>
</feature>
<keyword evidence="2 4" id="KW-0195">Cyclin</keyword>
<dbReference type="GO" id="GO:0051301">
    <property type="term" value="P:cell division"/>
    <property type="evidence" value="ECO:0007669"/>
    <property type="project" value="UniProtKB-KW"/>
</dbReference>
<dbReference type="GO" id="GO:0016538">
    <property type="term" value="F:cyclin-dependent protein serine/threonine kinase regulator activity"/>
    <property type="evidence" value="ECO:0007669"/>
    <property type="project" value="InterPro"/>
</dbReference>
<evidence type="ECO:0000256" key="2">
    <source>
        <dbReference type="ARBA" id="ARBA00023127"/>
    </source>
</evidence>
<dbReference type="Pfam" id="PF00134">
    <property type="entry name" value="Cyclin_N"/>
    <property type="match status" value="1"/>
</dbReference>
<organism evidence="7">
    <name type="scientific">Darwinula stevensoni</name>
    <dbReference type="NCBI Taxonomy" id="69355"/>
    <lineage>
        <taxon>Eukaryota</taxon>
        <taxon>Metazoa</taxon>
        <taxon>Ecdysozoa</taxon>
        <taxon>Arthropoda</taxon>
        <taxon>Crustacea</taxon>
        <taxon>Oligostraca</taxon>
        <taxon>Ostracoda</taxon>
        <taxon>Podocopa</taxon>
        <taxon>Podocopida</taxon>
        <taxon>Darwinulocopina</taxon>
        <taxon>Darwinuloidea</taxon>
        <taxon>Darwinulidae</taxon>
        <taxon>Darwinula</taxon>
    </lineage>
</organism>